<dbReference type="Proteomes" id="UP000032221">
    <property type="component" value="Unassembled WGS sequence"/>
</dbReference>
<dbReference type="OrthoDB" id="4641196at2"/>
<gene>
    <name evidence="3" type="ORF">TL10_23810</name>
</gene>
<feature type="signal peptide" evidence="2">
    <location>
        <begin position="1"/>
        <end position="30"/>
    </location>
</feature>
<evidence type="ECO:0000313" key="4">
    <source>
        <dbReference type="Proteomes" id="UP000032221"/>
    </source>
</evidence>
<feature type="chain" id="PRO_5039366586" evidence="2">
    <location>
        <begin position="31"/>
        <end position="137"/>
    </location>
</feature>
<dbReference type="STRING" id="280871.TL10_23810"/>
<dbReference type="PATRIC" id="fig|280871.6.peg.4929"/>
<evidence type="ECO:0000256" key="2">
    <source>
        <dbReference type="SAM" id="SignalP"/>
    </source>
</evidence>
<accession>A0A0D1L8M6</accession>
<proteinExistence type="predicted"/>
<comment type="caution">
    <text evidence="3">The sequence shown here is derived from an EMBL/GenBank/DDBJ whole genome shotgun (WGS) entry which is preliminary data.</text>
</comment>
<evidence type="ECO:0000313" key="3">
    <source>
        <dbReference type="EMBL" id="KIU14587.1"/>
    </source>
</evidence>
<sequence>MTLKKIAARAVATGMLGMVGLGVGAAVAQADPMGPIPTPPFPAPGVTGPGVNAGAPGNPLPAGHGYLPPPGHGGPLPQDRIPFTAAPAWVVVPVVPPMGTPPAPALPDWAAGMQAVWDPDLGAWGVWDAEGSAFIRL</sequence>
<protein>
    <submittedName>
        <fullName evidence="3">Uncharacterized protein</fullName>
    </submittedName>
</protein>
<feature type="region of interest" description="Disordered" evidence="1">
    <location>
        <begin position="38"/>
        <end position="79"/>
    </location>
</feature>
<keyword evidence="2" id="KW-0732">Signal</keyword>
<dbReference type="EMBL" id="JXST01000041">
    <property type="protein sequence ID" value="KIU14587.1"/>
    <property type="molecule type" value="Genomic_DNA"/>
</dbReference>
<keyword evidence="4" id="KW-1185">Reference proteome</keyword>
<organism evidence="3 4">
    <name type="scientific">Mycolicibacterium llatzerense</name>
    <dbReference type="NCBI Taxonomy" id="280871"/>
    <lineage>
        <taxon>Bacteria</taxon>
        <taxon>Bacillati</taxon>
        <taxon>Actinomycetota</taxon>
        <taxon>Actinomycetes</taxon>
        <taxon>Mycobacteriales</taxon>
        <taxon>Mycobacteriaceae</taxon>
        <taxon>Mycolicibacterium</taxon>
    </lineage>
</organism>
<feature type="compositionally biased region" description="Low complexity" evidence="1">
    <location>
        <begin position="44"/>
        <end position="66"/>
    </location>
</feature>
<dbReference type="AlphaFoldDB" id="A0A0D1L8M6"/>
<name>A0A0D1L8M6_9MYCO</name>
<dbReference type="RefSeq" id="WP_043987623.1">
    <property type="nucleotide sequence ID" value="NZ_JXST01000041.1"/>
</dbReference>
<evidence type="ECO:0000256" key="1">
    <source>
        <dbReference type="SAM" id="MobiDB-lite"/>
    </source>
</evidence>
<reference evidence="3 4" key="1">
    <citation type="submission" date="2015-01" db="EMBL/GenBank/DDBJ databases">
        <title>Genome sequence of Mycobacterium llatzerense and Mycobacterium immunogenum recovered from brain abscess.</title>
        <authorList>
            <person name="Greninger A.L."/>
            <person name="Langelier C."/>
            <person name="Cunningham G."/>
            <person name="Chiu C.Y."/>
            <person name="Miller S."/>
        </authorList>
    </citation>
    <scope>NUCLEOTIDE SEQUENCE [LARGE SCALE GENOMIC DNA]</scope>
    <source>
        <strain evidence="3 4">CLUC14</strain>
    </source>
</reference>